<name>A0ABW5S9B7_9BACL</name>
<dbReference type="NCBIfam" id="TIGR02473">
    <property type="entry name" value="flagell_FliJ"/>
    <property type="match status" value="1"/>
</dbReference>
<keyword evidence="11" id="KW-0175">Coiled coil</keyword>
<sequence>MGFEYRFERVMKLAENEKYNLEVQYKRLFDEFESLARKLIELMDLKEKAQTELQNQMSQAITIDQMKMGITDVNTMDSLIDETNKRYIRAKARVEDFQTKLQEKAMEVKKYEKIKEKQQSIYRRLTQKAEIKRMDEIAGQRTAR</sequence>
<keyword evidence="5" id="KW-1003">Cell membrane</keyword>
<feature type="coiled-coil region" evidence="11">
    <location>
        <begin position="11"/>
        <end position="128"/>
    </location>
</feature>
<keyword evidence="9" id="KW-0472">Membrane</keyword>
<organism evidence="12 13">
    <name type="scientific">Sporolactobacillus shoreicorticis</name>
    <dbReference type="NCBI Taxonomy" id="1923877"/>
    <lineage>
        <taxon>Bacteria</taxon>
        <taxon>Bacillati</taxon>
        <taxon>Bacillota</taxon>
        <taxon>Bacilli</taxon>
        <taxon>Bacillales</taxon>
        <taxon>Sporolactobacillaceae</taxon>
        <taxon>Sporolactobacillus</taxon>
    </lineage>
</organism>
<evidence type="ECO:0000256" key="5">
    <source>
        <dbReference type="ARBA" id="ARBA00022475"/>
    </source>
</evidence>
<evidence type="ECO:0000256" key="10">
    <source>
        <dbReference type="ARBA" id="ARBA00023225"/>
    </source>
</evidence>
<keyword evidence="4" id="KW-0813">Transport</keyword>
<protein>
    <recommendedName>
        <fullName evidence="3">Flagellar FliJ protein</fullName>
    </recommendedName>
</protein>
<reference evidence="13" key="1">
    <citation type="journal article" date="2019" name="Int. J. Syst. Evol. Microbiol.">
        <title>The Global Catalogue of Microorganisms (GCM) 10K type strain sequencing project: providing services to taxonomists for standard genome sequencing and annotation.</title>
        <authorList>
            <consortium name="The Broad Institute Genomics Platform"/>
            <consortium name="The Broad Institute Genome Sequencing Center for Infectious Disease"/>
            <person name="Wu L."/>
            <person name="Ma J."/>
        </authorList>
    </citation>
    <scope>NUCLEOTIDE SEQUENCE [LARGE SCALE GENOMIC DNA]</scope>
    <source>
        <strain evidence="13">TISTR 2466</strain>
    </source>
</reference>
<keyword evidence="12" id="KW-0282">Flagellum</keyword>
<dbReference type="RefSeq" id="WP_253061522.1">
    <property type="nucleotide sequence ID" value="NZ_JAMXWM010000009.1"/>
</dbReference>
<evidence type="ECO:0000256" key="2">
    <source>
        <dbReference type="ARBA" id="ARBA00010004"/>
    </source>
</evidence>
<keyword evidence="8" id="KW-0653">Protein transport</keyword>
<dbReference type="Gene3D" id="1.10.287.1700">
    <property type="match status" value="1"/>
</dbReference>
<evidence type="ECO:0000256" key="8">
    <source>
        <dbReference type="ARBA" id="ARBA00022927"/>
    </source>
</evidence>
<evidence type="ECO:0000256" key="11">
    <source>
        <dbReference type="SAM" id="Coils"/>
    </source>
</evidence>
<evidence type="ECO:0000256" key="6">
    <source>
        <dbReference type="ARBA" id="ARBA00022500"/>
    </source>
</evidence>
<comment type="subcellular location">
    <subcellularLocation>
        <location evidence="1">Cell membrane</location>
        <topology evidence="1">Peripheral membrane protein</topology>
        <orientation evidence="1">Cytoplasmic side</orientation>
    </subcellularLocation>
</comment>
<keyword evidence="7" id="KW-1005">Bacterial flagellum biogenesis</keyword>
<dbReference type="EMBL" id="JBHUMQ010000056">
    <property type="protein sequence ID" value="MFD2695899.1"/>
    <property type="molecule type" value="Genomic_DNA"/>
</dbReference>
<comment type="caution">
    <text evidence="12">The sequence shown here is derived from an EMBL/GenBank/DDBJ whole genome shotgun (WGS) entry which is preliminary data.</text>
</comment>
<keyword evidence="6" id="KW-0145">Chemotaxis</keyword>
<evidence type="ECO:0000313" key="12">
    <source>
        <dbReference type="EMBL" id="MFD2695899.1"/>
    </source>
</evidence>
<evidence type="ECO:0000256" key="7">
    <source>
        <dbReference type="ARBA" id="ARBA00022795"/>
    </source>
</evidence>
<evidence type="ECO:0000256" key="4">
    <source>
        <dbReference type="ARBA" id="ARBA00022448"/>
    </source>
</evidence>
<dbReference type="Proteomes" id="UP001597399">
    <property type="component" value="Unassembled WGS sequence"/>
</dbReference>
<keyword evidence="10" id="KW-1006">Bacterial flagellum protein export</keyword>
<comment type="similarity">
    <text evidence="2">Belongs to the FliJ family.</text>
</comment>
<dbReference type="InterPro" id="IPR012823">
    <property type="entry name" value="Flagell_FliJ"/>
</dbReference>
<keyword evidence="12" id="KW-0966">Cell projection</keyword>
<accession>A0ABW5S9B7</accession>
<keyword evidence="12" id="KW-0969">Cilium</keyword>
<keyword evidence="13" id="KW-1185">Reference proteome</keyword>
<evidence type="ECO:0000256" key="1">
    <source>
        <dbReference type="ARBA" id="ARBA00004413"/>
    </source>
</evidence>
<dbReference type="Pfam" id="PF02050">
    <property type="entry name" value="FliJ"/>
    <property type="match status" value="1"/>
</dbReference>
<evidence type="ECO:0000256" key="9">
    <source>
        <dbReference type="ARBA" id="ARBA00023136"/>
    </source>
</evidence>
<gene>
    <name evidence="12" type="primary">fliJ</name>
    <name evidence="12" type="ORF">ACFSUE_20035</name>
</gene>
<dbReference type="InterPro" id="IPR053716">
    <property type="entry name" value="Flag_assembly_chemotaxis_eff"/>
</dbReference>
<evidence type="ECO:0000256" key="3">
    <source>
        <dbReference type="ARBA" id="ARBA00020392"/>
    </source>
</evidence>
<proteinExistence type="inferred from homology"/>
<evidence type="ECO:0000313" key="13">
    <source>
        <dbReference type="Proteomes" id="UP001597399"/>
    </source>
</evidence>